<evidence type="ECO:0000313" key="2">
    <source>
        <dbReference type="EMBL" id="PRY23872.1"/>
    </source>
</evidence>
<dbReference type="Proteomes" id="UP000239209">
    <property type="component" value="Unassembled WGS sequence"/>
</dbReference>
<dbReference type="AlphaFoldDB" id="A0A2T0RRV4"/>
<organism evidence="2 3">
    <name type="scientific">Pseudosporangium ferrugineum</name>
    <dbReference type="NCBI Taxonomy" id="439699"/>
    <lineage>
        <taxon>Bacteria</taxon>
        <taxon>Bacillati</taxon>
        <taxon>Actinomycetota</taxon>
        <taxon>Actinomycetes</taxon>
        <taxon>Micromonosporales</taxon>
        <taxon>Micromonosporaceae</taxon>
        <taxon>Pseudosporangium</taxon>
    </lineage>
</organism>
<feature type="region of interest" description="Disordered" evidence="1">
    <location>
        <begin position="142"/>
        <end position="188"/>
    </location>
</feature>
<dbReference type="EMBL" id="PVZG01000014">
    <property type="protein sequence ID" value="PRY23872.1"/>
    <property type="molecule type" value="Genomic_DNA"/>
</dbReference>
<comment type="caution">
    <text evidence="2">The sequence shown here is derived from an EMBL/GenBank/DDBJ whole genome shotgun (WGS) entry which is preliminary data.</text>
</comment>
<keyword evidence="3" id="KW-1185">Reference proteome</keyword>
<protein>
    <submittedName>
        <fullName evidence="2">Uncharacterized protein</fullName>
    </submittedName>
</protein>
<proteinExistence type="predicted"/>
<accession>A0A2T0RRV4</accession>
<reference evidence="2 3" key="1">
    <citation type="submission" date="2018-03" db="EMBL/GenBank/DDBJ databases">
        <title>Genomic Encyclopedia of Archaeal and Bacterial Type Strains, Phase II (KMG-II): from individual species to whole genera.</title>
        <authorList>
            <person name="Goeker M."/>
        </authorList>
    </citation>
    <scope>NUCLEOTIDE SEQUENCE [LARGE SCALE GENOMIC DNA]</scope>
    <source>
        <strain evidence="2 3">DSM 45348</strain>
    </source>
</reference>
<feature type="non-terminal residue" evidence="2">
    <location>
        <position position="1"/>
    </location>
</feature>
<sequence>SLLHHQVGQLPRTERLHGPQKVRTLRLDRSRAMRPARSREPDARLERGQCHCDSMGTEVVLNRPDLAIAVPDQCLIDHTNPRLEPDPVIADHRPSTATHRFQVSHAFIPEQSLSSTDHLRRDRTAKRGNIDTNCHVRRRYRHRLEAEQKRGTRPSPRTVSHPCRLPEPGELSTGDPTDGSHARSTRAGRCTMRTAPSAFRAPHCRGVLPAQGRVSDPMAGCEDLATHLRQPADVSSFQHDEGRFRPSWCRVADSFHPARRLDPSR</sequence>
<name>A0A2T0RRV4_9ACTN</name>
<gene>
    <name evidence="2" type="ORF">CLV70_1141</name>
</gene>
<evidence type="ECO:0000313" key="3">
    <source>
        <dbReference type="Proteomes" id="UP000239209"/>
    </source>
</evidence>
<evidence type="ECO:0000256" key="1">
    <source>
        <dbReference type="SAM" id="MobiDB-lite"/>
    </source>
</evidence>